<dbReference type="SUPFAM" id="SSF53041">
    <property type="entry name" value="Resolvase-like"/>
    <property type="match status" value="1"/>
</dbReference>
<gene>
    <name evidence="6" type="ORF">J2S43_002949</name>
</gene>
<dbReference type="InterPro" id="IPR036162">
    <property type="entry name" value="Resolvase-like_N_sf"/>
</dbReference>
<feature type="domain" description="Resolvase/invertase-type recombinase catalytic" evidence="5">
    <location>
        <begin position="1"/>
        <end position="89"/>
    </location>
</feature>
<keyword evidence="7" id="KW-1185">Reference proteome</keyword>
<organism evidence="6 7">
    <name type="scientific">Catenuloplanes nepalensis</name>
    <dbReference type="NCBI Taxonomy" id="587533"/>
    <lineage>
        <taxon>Bacteria</taxon>
        <taxon>Bacillati</taxon>
        <taxon>Actinomycetota</taxon>
        <taxon>Actinomycetes</taxon>
        <taxon>Micromonosporales</taxon>
        <taxon>Micromonosporaceae</taxon>
        <taxon>Catenuloplanes</taxon>
    </lineage>
</organism>
<dbReference type="PROSITE" id="PS00398">
    <property type="entry name" value="RECOMBINASES_2"/>
    <property type="match status" value="1"/>
</dbReference>
<protein>
    <submittedName>
        <fullName evidence="6">DNA invertase Pin-like site-specific DNA recombinase</fullName>
    </submittedName>
</protein>
<evidence type="ECO:0000256" key="2">
    <source>
        <dbReference type="ARBA" id="ARBA00023125"/>
    </source>
</evidence>
<sequence>MAIGTKADRPQWQACLDDLRPGDTLIIWRIDRLGRSLRDLVDTTTAHGNLVFGRFALMAEYEAASSKNAPLPASPPHAPEAAPAAANRR</sequence>
<keyword evidence="1" id="KW-0229">DNA integration</keyword>
<reference evidence="6 7" key="1">
    <citation type="submission" date="2023-07" db="EMBL/GenBank/DDBJ databases">
        <title>Sequencing the genomes of 1000 actinobacteria strains.</title>
        <authorList>
            <person name="Klenk H.-P."/>
        </authorList>
    </citation>
    <scope>NUCLEOTIDE SEQUENCE [LARGE SCALE GENOMIC DNA]</scope>
    <source>
        <strain evidence="6 7">DSM 44710</strain>
    </source>
</reference>
<comment type="caution">
    <text evidence="6">The sequence shown here is derived from an EMBL/GenBank/DDBJ whole genome shotgun (WGS) entry which is preliminary data.</text>
</comment>
<dbReference type="Pfam" id="PF00239">
    <property type="entry name" value="Resolvase"/>
    <property type="match status" value="1"/>
</dbReference>
<dbReference type="CDD" id="cd03768">
    <property type="entry name" value="SR_ResInv"/>
    <property type="match status" value="1"/>
</dbReference>
<keyword evidence="2" id="KW-0238">DNA-binding</keyword>
<evidence type="ECO:0000256" key="4">
    <source>
        <dbReference type="SAM" id="MobiDB-lite"/>
    </source>
</evidence>
<feature type="region of interest" description="Disordered" evidence="4">
    <location>
        <begin position="66"/>
        <end position="89"/>
    </location>
</feature>
<evidence type="ECO:0000256" key="3">
    <source>
        <dbReference type="ARBA" id="ARBA00023172"/>
    </source>
</evidence>
<evidence type="ECO:0000313" key="7">
    <source>
        <dbReference type="Proteomes" id="UP001240984"/>
    </source>
</evidence>
<feature type="compositionally biased region" description="Low complexity" evidence="4">
    <location>
        <begin position="79"/>
        <end position="89"/>
    </location>
</feature>
<evidence type="ECO:0000313" key="6">
    <source>
        <dbReference type="EMBL" id="MDP9794437.1"/>
    </source>
</evidence>
<proteinExistence type="predicted"/>
<keyword evidence="3" id="KW-0233">DNA recombination</keyword>
<dbReference type="Gene3D" id="3.40.50.1390">
    <property type="entry name" value="Resolvase, N-terminal catalytic domain"/>
    <property type="match status" value="1"/>
</dbReference>
<dbReference type="EMBL" id="JAUSRA010000001">
    <property type="protein sequence ID" value="MDP9794437.1"/>
    <property type="molecule type" value="Genomic_DNA"/>
</dbReference>
<name>A0ABT9MSM6_9ACTN</name>
<dbReference type="PROSITE" id="PS51736">
    <property type="entry name" value="RECOMBINASES_3"/>
    <property type="match status" value="1"/>
</dbReference>
<dbReference type="InterPro" id="IPR006119">
    <property type="entry name" value="Resolv_N"/>
</dbReference>
<evidence type="ECO:0000259" key="5">
    <source>
        <dbReference type="PROSITE" id="PS51736"/>
    </source>
</evidence>
<accession>A0ABT9MSM6</accession>
<dbReference type="Proteomes" id="UP001240984">
    <property type="component" value="Unassembled WGS sequence"/>
</dbReference>
<dbReference type="RefSeq" id="WP_306829579.1">
    <property type="nucleotide sequence ID" value="NZ_JAUSRA010000001.1"/>
</dbReference>
<dbReference type="InterPro" id="IPR006118">
    <property type="entry name" value="Recombinase_CS"/>
</dbReference>
<evidence type="ECO:0000256" key="1">
    <source>
        <dbReference type="ARBA" id="ARBA00022908"/>
    </source>
</evidence>